<name>A0A7J7J2J9_BUGNE</name>
<protein>
    <submittedName>
        <fullName evidence="1">Uncharacterized protein</fullName>
    </submittedName>
</protein>
<organism evidence="1 2">
    <name type="scientific">Bugula neritina</name>
    <name type="common">Brown bryozoan</name>
    <name type="synonym">Sertularia neritina</name>
    <dbReference type="NCBI Taxonomy" id="10212"/>
    <lineage>
        <taxon>Eukaryota</taxon>
        <taxon>Metazoa</taxon>
        <taxon>Spiralia</taxon>
        <taxon>Lophotrochozoa</taxon>
        <taxon>Bryozoa</taxon>
        <taxon>Gymnolaemata</taxon>
        <taxon>Cheilostomatida</taxon>
        <taxon>Flustrina</taxon>
        <taxon>Buguloidea</taxon>
        <taxon>Bugulidae</taxon>
        <taxon>Bugula</taxon>
    </lineage>
</organism>
<dbReference type="EMBL" id="VXIV02003181">
    <property type="protein sequence ID" value="KAF6020315.1"/>
    <property type="molecule type" value="Genomic_DNA"/>
</dbReference>
<sequence>MPAANHTCGGYEDCLQESMCDGEHITCPVAAHKSNGTLCKGGTRVCGHMNSFKLQPKTVEESVLADMAIAKSLLIDVCIDFAES</sequence>
<comment type="caution">
    <text evidence="1">The sequence shown here is derived from an EMBL/GenBank/DDBJ whole genome shotgun (WGS) entry which is preliminary data.</text>
</comment>
<evidence type="ECO:0000313" key="1">
    <source>
        <dbReference type="EMBL" id="KAF6020315.1"/>
    </source>
</evidence>
<reference evidence="1" key="1">
    <citation type="submission" date="2020-06" db="EMBL/GenBank/DDBJ databases">
        <title>Draft genome of Bugula neritina, a colonial animal packing powerful symbionts and potential medicines.</title>
        <authorList>
            <person name="Rayko M."/>
        </authorList>
    </citation>
    <scope>NUCLEOTIDE SEQUENCE [LARGE SCALE GENOMIC DNA]</scope>
    <source>
        <strain evidence="1">Kwan_BN1</strain>
    </source>
</reference>
<dbReference type="Proteomes" id="UP000593567">
    <property type="component" value="Unassembled WGS sequence"/>
</dbReference>
<evidence type="ECO:0000313" key="2">
    <source>
        <dbReference type="Proteomes" id="UP000593567"/>
    </source>
</evidence>
<dbReference type="AlphaFoldDB" id="A0A7J7J2J9"/>
<accession>A0A7J7J2J9</accession>
<proteinExistence type="predicted"/>
<keyword evidence="2" id="KW-1185">Reference proteome</keyword>
<gene>
    <name evidence="1" type="ORF">EB796_021382</name>
</gene>